<dbReference type="AlphaFoldDB" id="A0A8S4SH95"/>
<protein>
    <submittedName>
        <fullName evidence="1">Jg11023 protein</fullName>
    </submittedName>
</protein>
<evidence type="ECO:0000313" key="1">
    <source>
        <dbReference type="EMBL" id="CAH2256879.1"/>
    </source>
</evidence>
<name>A0A8S4SH95_9NEOP</name>
<proteinExistence type="predicted"/>
<reference evidence="1" key="1">
    <citation type="submission" date="2022-03" db="EMBL/GenBank/DDBJ databases">
        <authorList>
            <person name="Lindestad O."/>
        </authorList>
    </citation>
    <scope>NUCLEOTIDE SEQUENCE</scope>
</reference>
<comment type="caution">
    <text evidence="1">The sequence shown here is derived from an EMBL/GenBank/DDBJ whole genome shotgun (WGS) entry which is preliminary data.</text>
</comment>
<accession>A0A8S4SH95</accession>
<evidence type="ECO:0000313" key="2">
    <source>
        <dbReference type="Proteomes" id="UP000838756"/>
    </source>
</evidence>
<sequence>MHRMSLLRSPIVHRSEAVLPAMGFLRQMALTHYMAWLMHYRTEAATTARIIVLHPQSAEAFCVYQNRRRCSRKCAMNSAIFTASVHRENHAI</sequence>
<gene>
    <name evidence="1" type="primary">jg11023</name>
    <name evidence="1" type="ORF">PAEG_LOCUS23056</name>
</gene>
<dbReference type="Proteomes" id="UP000838756">
    <property type="component" value="Unassembled WGS sequence"/>
</dbReference>
<keyword evidence="2" id="KW-1185">Reference proteome</keyword>
<dbReference type="EMBL" id="CAKXAJ010026113">
    <property type="protein sequence ID" value="CAH2256879.1"/>
    <property type="molecule type" value="Genomic_DNA"/>
</dbReference>
<organism evidence="1 2">
    <name type="scientific">Pararge aegeria aegeria</name>
    <dbReference type="NCBI Taxonomy" id="348720"/>
    <lineage>
        <taxon>Eukaryota</taxon>
        <taxon>Metazoa</taxon>
        <taxon>Ecdysozoa</taxon>
        <taxon>Arthropoda</taxon>
        <taxon>Hexapoda</taxon>
        <taxon>Insecta</taxon>
        <taxon>Pterygota</taxon>
        <taxon>Neoptera</taxon>
        <taxon>Endopterygota</taxon>
        <taxon>Lepidoptera</taxon>
        <taxon>Glossata</taxon>
        <taxon>Ditrysia</taxon>
        <taxon>Papilionoidea</taxon>
        <taxon>Nymphalidae</taxon>
        <taxon>Satyrinae</taxon>
        <taxon>Satyrini</taxon>
        <taxon>Parargina</taxon>
        <taxon>Pararge</taxon>
    </lineage>
</organism>